<feature type="compositionally biased region" description="Acidic residues" evidence="1">
    <location>
        <begin position="22"/>
        <end position="35"/>
    </location>
</feature>
<feature type="region of interest" description="Disordered" evidence="1">
    <location>
        <begin position="22"/>
        <end position="105"/>
    </location>
</feature>
<proteinExistence type="predicted"/>
<keyword evidence="3" id="KW-1185">Reference proteome</keyword>
<evidence type="ECO:0000313" key="2">
    <source>
        <dbReference type="EMBL" id="MEQ2312056.1"/>
    </source>
</evidence>
<gene>
    <name evidence="2" type="ORF">AMECASPLE_027089</name>
</gene>
<dbReference type="EMBL" id="JAHRIP010078070">
    <property type="protein sequence ID" value="MEQ2312056.1"/>
    <property type="molecule type" value="Genomic_DNA"/>
</dbReference>
<accession>A0ABV1A181</accession>
<sequence length="137" mass="15485">MNAAMFYSFLQKKTKLALPVDGSEDELGFSDEENEQLATQQGESEVDRDSENDEDYEPENEDRGDSKERRRSEDRGDSEGESAVTVYCPPPPQQEPKKAKGLVWKKSRSISPVPQWKGSLPQPTGMKSPIEYFRGLL</sequence>
<reference evidence="2 3" key="1">
    <citation type="submission" date="2021-06" db="EMBL/GenBank/DDBJ databases">
        <authorList>
            <person name="Palmer J.M."/>
        </authorList>
    </citation>
    <scope>NUCLEOTIDE SEQUENCE [LARGE SCALE GENOMIC DNA]</scope>
    <source>
        <strain evidence="2 3">AS_MEX2019</strain>
        <tissue evidence="2">Muscle</tissue>
    </source>
</reference>
<feature type="compositionally biased region" description="Basic and acidic residues" evidence="1">
    <location>
        <begin position="61"/>
        <end position="78"/>
    </location>
</feature>
<evidence type="ECO:0000256" key="1">
    <source>
        <dbReference type="SAM" id="MobiDB-lite"/>
    </source>
</evidence>
<feature type="compositionally biased region" description="Acidic residues" evidence="1">
    <location>
        <begin position="44"/>
        <end position="60"/>
    </location>
</feature>
<name>A0ABV1A181_9TELE</name>
<dbReference type="Proteomes" id="UP001469553">
    <property type="component" value="Unassembled WGS sequence"/>
</dbReference>
<organism evidence="2 3">
    <name type="scientific">Ameca splendens</name>
    <dbReference type="NCBI Taxonomy" id="208324"/>
    <lineage>
        <taxon>Eukaryota</taxon>
        <taxon>Metazoa</taxon>
        <taxon>Chordata</taxon>
        <taxon>Craniata</taxon>
        <taxon>Vertebrata</taxon>
        <taxon>Euteleostomi</taxon>
        <taxon>Actinopterygii</taxon>
        <taxon>Neopterygii</taxon>
        <taxon>Teleostei</taxon>
        <taxon>Neoteleostei</taxon>
        <taxon>Acanthomorphata</taxon>
        <taxon>Ovalentaria</taxon>
        <taxon>Atherinomorphae</taxon>
        <taxon>Cyprinodontiformes</taxon>
        <taxon>Goodeidae</taxon>
        <taxon>Ameca</taxon>
    </lineage>
</organism>
<protein>
    <submittedName>
        <fullName evidence="2">Uncharacterized protein</fullName>
    </submittedName>
</protein>
<comment type="caution">
    <text evidence="2">The sequence shown here is derived from an EMBL/GenBank/DDBJ whole genome shotgun (WGS) entry which is preliminary data.</text>
</comment>
<evidence type="ECO:0000313" key="3">
    <source>
        <dbReference type="Proteomes" id="UP001469553"/>
    </source>
</evidence>
<feature type="non-terminal residue" evidence="2">
    <location>
        <position position="137"/>
    </location>
</feature>